<dbReference type="GO" id="GO:0030246">
    <property type="term" value="F:carbohydrate binding"/>
    <property type="evidence" value="ECO:0007669"/>
    <property type="project" value="InterPro"/>
</dbReference>
<evidence type="ECO:0000256" key="1">
    <source>
        <dbReference type="ARBA" id="ARBA00022729"/>
    </source>
</evidence>
<evidence type="ECO:0000259" key="3">
    <source>
        <dbReference type="Pfam" id="PF13205"/>
    </source>
</evidence>
<dbReference type="Pfam" id="PF13205">
    <property type="entry name" value="Big_5"/>
    <property type="match status" value="1"/>
</dbReference>
<evidence type="ECO:0000313" key="5">
    <source>
        <dbReference type="Proteomes" id="UP000184462"/>
    </source>
</evidence>
<feature type="domain" description="SbsA Ig-like" evidence="3">
    <location>
        <begin position="32"/>
        <end position="135"/>
    </location>
</feature>
<name>A0A1M4V0U5_9FLAO</name>
<dbReference type="STRING" id="1155689.SAMN05444278_103189"/>
<organism evidence="4 5">
    <name type="scientific">Psychroflexus salarius</name>
    <dbReference type="NCBI Taxonomy" id="1155689"/>
    <lineage>
        <taxon>Bacteria</taxon>
        <taxon>Pseudomonadati</taxon>
        <taxon>Bacteroidota</taxon>
        <taxon>Flavobacteriia</taxon>
        <taxon>Flavobacteriales</taxon>
        <taxon>Flavobacteriaceae</taxon>
        <taxon>Psychroflexus</taxon>
    </lineage>
</organism>
<evidence type="ECO:0000313" key="4">
    <source>
        <dbReference type="EMBL" id="SHE62517.1"/>
    </source>
</evidence>
<proteinExistence type="predicted"/>
<feature type="signal peptide" evidence="2">
    <location>
        <begin position="1"/>
        <end position="21"/>
    </location>
</feature>
<dbReference type="Proteomes" id="UP000184462">
    <property type="component" value="Unassembled WGS sequence"/>
</dbReference>
<reference evidence="4 5" key="1">
    <citation type="submission" date="2016-11" db="EMBL/GenBank/DDBJ databases">
        <authorList>
            <person name="Jaros S."/>
            <person name="Januszkiewicz K."/>
            <person name="Wedrychowicz H."/>
        </authorList>
    </citation>
    <scope>NUCLEOTIDE SEQUENCE [LARGE SCALE GENOMIC DNA]</scope>
    <source>
        <strain evidence="4 5">DSM 25661</strain>
    </source>
</reference>
<evidence type="ECO:0000256" key="2">
    <source>
        <dbReference type="SAM" id="SignalP"/>
    </source>
</evidence>
<keyword evidence="5" id="KW-1185">Reference proteome</keyword>
<dbReference type="AlphaFoldDB" id="A0A1M4V0U5"/>
<protein>
    <submittedName>
        <fullName evidence="4">Ig-like domain-containing protein</fullName>
    </submittedName>
</protein>
<dbReference type="SUPFAM" id="SSF49452">
    <property type="entry name" value="Starch-binding domain-like"/>
    <property type="match status" value="1"/>
</dbReference>
<sequence>MKPIIASILSLIFLLTLWSCAQRGRPDGGPKDKEPPQFLSSKPANYSINYNDESVIIKFDEFVQLNNPRQQIIVSPPLADKPVITPSSTPSKEFTIEMPRDSLLDNTTYTINFGTSIEDYNEANVFPYFKYVFSTGPILDSLKLSGRVFDAKQRLPEDNISVVLYQLDSTYSDSTVFQSPPTYIAYTDSTSAFTIENIKAGSYKLFAIKDKNANYTFESDTDKIGFLTDTIQIPTQKTYDLIVFKDFIPVEVNRPKQISRLQLEFGYKGQPESPEIKLISKLDDSINFQSRILKHPEKDTLQYWYKPYIDKDSLLFTFKNAGQLIDTLEINPKQIELDSLRLSQSPSSAIGFFEALKLRANTPISAIDTSKISVLSQDSTKINFSSRLKSAENTLELNFEKVEKTSYNINLLPGAITDFYEETNDTISYRVSTASYADFGNLELSVDGIITFPVIGELVDQDGKLIKSLYNTNSNTFNFRYISPGTYYFRLIYDTNKNGVWDSGNYLESKQPEVVLYEPKPFEIRAFFDYVQRISLK</sequence>
<dbReference type="InterPro" id="IPR013784">
    <property type="entry name" value="Carb-bd-like_fold"/>
</dbReference>
<dbReference type="InterPro" id="IPR032812">
    <property type="entry name" value="SbsA_Ig"/>
</dbReference>
<feature type="chain" id="PRO_5012318841" evidence="2">
    <location>
        <begin position="22"/>
        <end position="537"/>
    </location>
</feature>
<gene>
    <name evidence="4" type="ORF">SAMN05444278_103189</name>
</gene>
<accession>A0A1M4V0U5</accession>
<dbReference type="EMBL" id="FQTW01000003">
    <property type="protein sequence ID" value="SHE62517.1"/>
    <property type="molecule type" value="Genomic_DNA"/>
</dbReference>
<keyword evidence="1 2" id="KW-0732">Signal</keyword>